<protein>
    <submittedName>
        <fullName evidence="1">Uncharacterized protein</fullName>
    </submittedName>
</protein>
<dbReference type="VEuPathDB" id="FungiDB:H310_10595"/>
<dbReference type="GeneID" id="20087645"/>
<dbReference type="InterPro" id="IPR043502">
    <property type="entry name" value="DNA/RNA_pol_sf"/>
</dbReference>
<proteinExistence type="predicted"/>
<dbReference type="AlphaFoldDB" id="A0A024TQQ5"/>
<organism evidence="1">
    <name type="scientific">Aphanomyces invadans</name>
    <dbReference type="NCBI Taxonomy" id="157072"/>
    <lineage>
        <taxon>Eukaryota</taxon>
        <taxon>Sar</taxon>
        <taxon>Stramenopiles</taxon>
        <taxon>Oomycota</taxon>
        <taxon>Saprolegniomycetes</taxon>
        <taxon>Saprolegniales</taxon>
        <taxon>Verrucalvaceae</taxon>
        <taxon>Aphanomyces</taxon>
    </lineage>
</organism>
<dbReference type="SUPFAM" id="SSF56672">
    <property type="entry name" value="DNA/RNA polymerases"/>
    <property type="match status" value="1"/>
</dbReference>
<dbReference type="Gene3D" id="3.10.10.10">
    <property type="entry name" value="HIV Type 1 Reverse Transcriptase, subunit A, domain 1"/>
    <property type="match status" value="1"/>
</dbReference>
<sequence>MSKVDGAVAQGMDETAVDELRNLLVEFQDVFRLKFGRDPPVKVAPLKVHLKPGAVPVKSGLRRYPPTHLTFQEKHVRELESAGLVYRNTRSRWAALAHA</sequence>
<evidence type="ECO:0000313" key="1">
    <source>
        <dbReference type="EMBL" id="ETV95936.1"/>
    </source>
</evidence>
<dbReference type="OrthoDB" id="128789at2759"/>
<reference evidence="1" key="1">
    <citation type="submission" date="2013-12" db="EMBL/GenBank/DDBJ databases">
        <title>The Genome Sequence of Aphanomyces invadans NJM9701.</title>
        <authorList>
            <consortium name="The Broad Institute Genomics Platform"/>
            <person name="Russ C."/>
            <person name="Tyler B."/>
            <person name="van West P."/>
            <person name="Dieguez-Uribeondo J."/>
            <person name="Young S.K."/>
            <person name="Zeng Q."/>
            <person name="Gargeya S."/>
            <person name="Fitzgerald M."/>
            <person name="Abouelleil A."/>
            <person name="Alvarado L."/>
            <person name="Chapman S.B."/>
            <person name="Gainer-Dewar J."/>
            <person name="Goldberg J."/>
            <person name="Griggs A."/>
            <person name="Gujja S."/>
            <person name="Hansen M."/>
            <person name="Howarth C."/>
            <person name="Imamovic A."/>
            <person name="Ireland A."/>
            <person name="Larimer J."/>
            <person name="McCowan C."/>
            <person name="Murphy C."/>
            <person name="Pearson M."/>
            <person name="Poon T.W."/>
            <person name="Priest M."/>
            <person name="Roberts A."/>
            <person name="Saif S."/>
            <person name="Shea T."/>
            <person name="Sykes S."/>
            <person name="Wortman J."/>
            <person name="Nusbaum C."/>
            <person name="Birren B."/>
        </authorList>
    </citation>
    <scope>NUCLEOTIDE SEQUENCE [LARGE SCALE GENOMIC DNA]</scope>
    <source>
        <strain evidence="1">NJM9701</strain>
    </source>
</reference>
<gene>
    <name evidence="1" type="ORF">H310_10595</name>
</gene>
<dbReference type="RefSeq" id="XP_008875247.1">
    <property type="nucleotide sequence ID" value="XM_008877025.1"/>
</dbReference>
<dbReference type="EMBL" id="KI913978">
    <property type="protein sequence ID" value="ETV95936.1"/>
    <property type="molecule type" value="Genomic_DNA"/>
</dbReference>
<accession>A0A024TQQ5</accession>
<name>A0A024TQQ5_9STRA</name>